<gene>
    <name evidence="1" type="ORF">FA95DRAFT_1503237</name>
</gene>
<name>A0ACB8R7R3_9AGAM</name>
<dbReference type="EMBL" id="MU276221">
    <property type="protein sequence ID" value="KAI0040165.1"/>
    <property type="molecule type" value="Genomic_DNA"/>
</dbReference>
<reference evidence="1" key="1">
    <citation type="submission" date="2021-02" db="EMBL/GenBank/DDBJ databases">
        <authorList>
            <consortium name="DOE Joint Genome Institute"/>
            <person name="Ahrendt S."/>
            <person name="Looney B.P."/>
            <person name="Miyauchi S."/>
            <person name="Morin E."/>
            <person name="Drula E."/>
            <person name="Courty P.E."/>
            <person name="Chicoki N."/>
            <person name="Fauchery L."/>
            <person name="Kohler A."/>
            <person name="Kuo A."/>
            <person name="Labutti K."/>
            <person name="Pangilinan J."/>
            <person name="Lipzen A."/>
            <person name="Riley R."/>
            <person name="Andreopoulos W."/>
            <person name="He G."/>
            <person name="Johnson J."/>
            <person name="Barry K.W."/>
            <person name="Grigoriev I.V."/>
            <person name="Nagy L."/>
            <person name="Hibbett D."/>
            <person name="Henrissat B."/>
            <person name="Matheny P.B."/>
            <person name="Labbe J."/>
            <person name="Martin F."/>
        </authorList>
    </citation>
    <scope>NUCLEOTIDE SEQUENCE</scope>
    <source>
        <strain evidence="1">FP105234-sp</strain>
    </source>
</reference>
<proteinExistence type="predicted"/>
<evidence type="ECO:0000313" key="2">
    <source>
        <dbReference type="Proteomes" id="UP000814033"/>
    </source>
</evidence>
<dbReference type="Proteomes" id="UP000814033">
    <property type="component" value="Unassembled WGS sequence"/>
</dbReference>
<reference evidence="1" key="2">
    <citation type="journal article" date="2022" name="New Phytol.">
        <title>Evolutionary transition to the ectomycorrhizal habit in the genomes of a hyperdiverse lineage of mushroom-forming fungi.</title>
        <authorList>
            <person name="Looney B."/>
            <person name="Miyauchi S."/>
            <person name="Morin E."/>
            <person name="Drula E."/>
            <person name="Courty P.E."/>
            <person name="Kohler A."/>
            <person name="Kuo A."/>
            <person name="LaButti K."/>
            <person name="Pangilinan J."/>
            <person name="Lipzen A."/>
            <person name="Riley R."/>
            <person name="Andreopoulos W."/>
            <person name="He G."/>
            <person name="Johnson J."/>
            <person name="Nolan M."/>
            <person name="Tritt A."/>
            <person name="Barry K.W."/>
            <person name="Grigoriev I.V."/>
            <person name="Nagy L.G."/>
            <person name="Hibbett D."/>
            <person name="Henrissat B."/>
            <person name="Matheny P.B."/>
            <person name="Labbe J."/>
            <person name="Martin F.M."/>
        </authorList>
    </citation>
    <scope>NUCLEOTIDE SEQUENCE</scope>
    <source>
        <strain evidence="1">FP105234-sp</strain>
    </source>
</reference>
<organism evidence="1 2">
    <name type="scientific">Auriscalpium vulgare</name>
    <dbReference type="NCBI Taxonomy" id="40419"/>
    <lineage>
        <taxon>Eukaryota</taxon>
        <taxon>Fungi</taxon>
        <taxon>Dikarya</taxon>
        <taxon>Basidiomycota</taxon>
        <taxon>Agaricomycotina</taxon>
        <taxon>Agaricomycetes</taxon>
        <taxon>Russulales</taxon>
        <taxon>Auriscalpiaceae</taxon>
        <taxon>Auriscalpium</taxon>
    </lineage>
</organism>
<keyword evidence="2" id="KW-1185">Reference proteome</keyword>
<accession>A0ACB8R7R3</accession>
<feature type="non-terminal residue" evidence="1">
    <location>
        <position position="102"/>
    </location>
</feature>
<protein>
    <submittedName>
        <fullName evidence="1">Uncharacterized protein</fullName>
    </submittedName>
</protein>
<comment type="caution">
    <text evidence="1">The sequence shown here is derived from an EMBL/GenBank/DDBJ whole genome shotgun (WGS) entry which is preliminary data.</text>
</comment>
<sequence>MSSSPHHPADPRIFDISGRKLRLDTRADVDTHLAGLDVERVEEIYLAENTIGVDAARALGDLLARTKKLRVAGLSDIFISRTIDEIPAALTALCEALRGHPT</sequence>
<evidence type="ECO:0000313" key="1">
    <source>
        <dbReference type="EMBL" id="KAI0040165.1"/>
    </source>
</evidence>